<evidence type="ECO:0000313" key="2">
    <source>
        <dbReference type="Proteomes" id="UP000004471"/>
    </source>
</evidence>
<organism evidence="1 2">
    <name type="scientific">Pseudomonas syringae pv. japonica str. M301072</name>
    <dbReference type="NCBI Taxonomy" id="629262"/>
    <lineage>
        <taxon>Bacteria</taxon>
        <taxon>Pseudomonadati</taxon>
        <taxon>Pseudomonadota</taxon>
        <taxon>Gammaproteobacteria</taxon>
        <taxon>Pseudomonadales</taxon>
        <taxon>Pseudomonadaceae</taxon>
        <taxon>Pseudomonas</taxon>
        <taxon>Pseudomonas syringae</taxon>
    </lineage>
</organism>
<name>F3G158_PSESX</name>
<dbReference type="AlphaFoldDB" id="F3G158"/>
<proteinExistence type="predicted"/>
<gene>
    <name evidence="1" type="ORF">PSYJA_46888</name>
</gene>
<evidence type="ECO:0000313" key="1">
    <source>
        <dbReference type="EMBL" id="EGH36200.1"/>
    </source>
</evidence>
<sequence>MGEIEAQLAACDGIQDALVLVREDEPGDKRLVAY</sequence>
<dbReference type="InterPro" id="IPR045851">
    <property type="entry name" value="AMP-bd_C_sf"/>
</dbReference>
<reference evidence="1 2" key="1">
    <citation type="journal article" date="2011" name="PLoS Pathog.">
        <title>Dynamic evolution of pathogenicity revealed by sequencing and comparative genomics of 19 Pseudomonas syringae isolates.</title>
        <authorList>
            <person name="Baltrus D.A."/>
            <person name="Nishimura M.T."/>
            <person name="Romanchuk A."/>
            <person name="Chang J.H."/>
            <person name="Mukhtar M.S."/>
            <person name="Cherkis K."/>
            <person name="Roach J."/>
            <person name="Grant S.R."/>
            <person name="Jones C.D."/>
            <person name="Dangl J.L."/>
        </authorList>
    </citation>
    <scope>NUCLEOTIDE SEQUENCE [LARGE SCALE GENOMIC DNA]</scope>
    <source>
        <strain evidence="2">M301072PT</strain>
    </source>
</reference>
<dbReference type="Proteomes" id="UP000004471">
    <property type="component" value="Unassembled WGS sequence"/>
</dbReference>
<protein>
    <submittedName>
        <fullName evidence="1">Amino acid adenylation</fullName>
    </submittedName>
</protein>
<dbReference type="SUPFAM" id="SSF56801">
    <property type="entry name" value="Acetyl-CoA synthetase-like"/>
    <property type="match status" value="1"/>
</dbReference>
<dbReference type="Gene3D" id="3.30.300.30">
    <property type="match status" value="1"/>
</dbReference>
<accession>F3G158</accession>
<comment type="caution">
    <text evidence="1">The sequence shown here is derived from an EMBL/GenBank/DDBJ whole genome shotgun (WGS) entry which is preliminary data.</text>
</comment>
<feature type="non-terminal residue" evidence="1">
    <location>
        <position position="34"/>
    </location>
</feature>
<dbReference type="EMBL" id="AEAH01004553">
    <property type="protein sequence ID" value="EGH36200.1"/>
    <property type="molecule type" value="Genomic_DNA"/>
</dbReference>